<evidence type="ECO:0000313" key="9">
    <source>
        <dbReference type="EMBL" id="UQX89882.1"/>
    </source>
</evidence>
<gene>
    <name evidence="9" type="ORF">M6D93_07725</name>
</gene>
<evidence type="ECO:0000256" key="1">
    <source>
        <dbReference type="ARBA" id="ARBA00004651"/>
    </source>
</evidence>
<feature type="transmembrane region" description="Helical" evidence="8">
    <location>
        <begin position="220"/>
        <end position="242"/>
    </location>
</feature>
<feature type="transmembrane region" description="Helical" evidence="8">
    <location>
        <begin position="248"/>
        <end position="278"/>
    </location>
</feature>
<reference evidence="9" key="1">
    <citation type="journal article" date="2018" name="Int. J. Syst. Evol. Microbiol.">
        <title>Jatrophihabitans telluris sp. nov., isolated from sediment soil of lava forest wetlands and the emended description of the genus Jatrophihabitans.</title>
        <authorList>
            <person name="Lee K.C."/>
            <person name="Suh M.K."/>
            <person name="Eom M.K."/>
            <person name="Kim K.K."/>
            <person name="Kim J.S."/>
            <person name="Kim D.S."/>
            <person name="Ko S.H."/>
            <person name="Shin Y.K."/>
            <person name="Lee J.S."/>
        </authorList>
    </citation>
    <scope>NUCLEOTIDE SEQUENCE</scope>
    <source>
        <strain evidence="9">N237</strain>
    </source>
</reference>
<dbReference type="PANTHER" id="PTHR21716:SF53">
    <property type="entry name" value="PERMEASE PERM-RELATED"/>
    <property type="match status" value="1"/>
</dbReference>
<evidence type="ECO:0000256" key="5">
    <source>
        <dbReference type="ARBA" id="ARBA00022692"/>
    </source>
</evidence>
<evidence type="ECO:0000256" key="3">
    <source>
        <dbReference type="ARBA" id="ARBA00022448"/>
    </source>
</evidence>
<dbReference type="InterPro" id="IPR002549">
    <property type="entry name" value="AI-2E-like"/>
</dbReference>
<organism evidence="9 10">
    <name type="scientific">Jatrophihabitans telluris</name>
    <dbReference type="NCBI Taxonomy" id="2038343"/>
    <lineage>
        <taxon>Bacteria</taxon>
        <taxon>Bacillati</taxon>
        <taxon>Actinomycetota</taxon>
        <taxon>Actinomycetes</taxon>
        <taxon>Jatrophihabitantales</taxon>
        <taxon>Jatrophihabitantaceae</taxon>
        <taxon>Jatrophihabitans</taxon>
    </lineage>
</organism>
<keyword evidence="4" id="KW-1003">Cell membrane</keyword>
<name>A0ABY4R2Y3_9ACTN</name>
<keyword evidence="7 8" id="KW-0472">Membrane</keyword>
<dbReference type="EMBL" id="CP097332">
    <property type="protein sequence ID" value="UQX89882.1"/>
    <property type="molecule type" value="Genomic_DNA"/>
</dbReference>
<feature type="transmembrane region" description="Helical" evidence="8">
    <location>
        <begin position="81"/>
        <end position="102"/>
    </location>
</feature>
<evidence type="ECO:0000256" key="2">
    <source>
        <dbReference type="ARBA" id="ARBA00009773"/>
    </source>
</evidence>
<keyword evidence="3" id="KW-0813">Transport</keyword>
<keyword evidence="6 8" id="KW-1133">Transmembrane helix</keyword>
<sequence length="359" mass="39151">MPGRTDPLATYRPTRGRQFATYSPFRLGLTAAIGFGFAYLLFRALEQGQHTLILIALSLFLAAGLDPAVRKVESWGLPRGLSVAAVFLTAVLFLTGLGLAVVPPLVSQTTTFVDQLPHYVTQLQHNQRIAELDRRFGLLTSIQKYLQDSKLIQQLATNLFSVGSTVATTIFEVFSLGVLTLYFLLYLRDITGFAYRLSPASRRARVRGIGDKIVLQIGRYVIGTAGLALCSGLVSLVFFWTIRVPYPFALAFIVAVLEIAPLVGQVLATAVVATVVFLESTASGIATVVFLLAWYTAQRIWLYPRLLHRDVRISPAAAVVGALAGYTLFGVIGFLVSIPLVAVITLILREVVLPRQAAR</sequence>
<evidence type="ECO:0000313" key="10">
    <source>
        <dbReference type="Proteomes" id="UP001056336"/>
    </source>
</evidence>
<reference evidence="9" key="2">
    <citation type="submission" date="2022-05" db="EMBL/GenBank/DDBJ databases">
        <authorList>
            <person name="Kim J.-S."/>
            <person name="Lee K."/>
            <person name="Suh M."/>
            <person name="Eom M."/>
            <person name="Kim J.-S."/>
            <person name="Kim D.-S."/>
            <person name="Ko S.-H."/>
            <person name="Shin Y."/>
            <person name="Lee J.-S."/>
        </authorList>
    </citation>
    <scope>NUCLEOTIDE SEQUENCE</scope>
    <source>
        <strain evidence="9">N237</strain>
    </source>
</reference>
<comment type="similarity">
    <text evidence="2">Belongs to the autoinducer-2 exporter (AI-2E) (TC 2.A.86) family.</text>
</comment>
<evidence type="ECO:0000256" key="7">
    <source>
        <dbReference type="ARBA" id="ARBA00023136"/>
    </source>
</evidence>
<evidence type="ECO:0000256" key="8">
    <source>
        <dbReference type="SAM" id="Phobius"/>
    </source>
</evidence>
<feature type="transmembrane region" description="Helical" evidence="8">
    <location>
        <begin position="285"/>
        <end position="303"/>
    </location>
</feature>
<proteinExistence type="inferred from homology"/>
<evidence type="ECO:0000256" key="4">
    <source>
        <dbReference type="ARBA" id="ARBA00022475"/>
    </source>
</evidence>
<feature type="transmembrane region" description="Helical" evidence="8">
    <location>
        <begin position="25"/>
        <end position="45"/>
    </location>
</feature>
<feature type="transmembrane region" description="Helical" evidence="8">
    <location>
        <begin position="323"/>
        <end position="348"/>
    </location>
</feature>
<keyword evidence="5 8" id="KW-0812">Transmembrane</keyword>
<keyword evidence="10" id="KW-1185">Reference proteome</keyword>
<dbReference type="Pfam" id="PF01594">
    <property type="entry name" value="AI-2E_transport"/>
    <property type="match status" value="1"/>
</dbReference>
<comment type="subcellular location">
    <subcellularLocation>
        <location evidence="1">Cell membrane</location>
        <topology evidence="1">Multi-pass membrane protein</topology>
    </subcellularLocation>
</comment>
<accession>A0ABY4R2Y3</accession>
<feature type="transmembrane region" description="Helical" evidence="8">
    <location>
        <begin position="166"/>
        <end position="187"/>
    </location>
</feature>
<protein>
    <submittedName>
        <fullName evidence="9">AI-2E family transporter</fullName>
    </submittedName>
</protein>
<feature type="transmembrane region" description="Helical" evidence="8">
    <location>
        <begin position="51"/>
        <end position="69"/>
    </location>
</feature>
<dbReference type="RefSeq" id="WP_249773777.1">
    <property type="nucleotide sequence ID" value="NZ_CP097332.1"/>
</dbReference>
<evidence type="ECO:0000256" key="6">
    <source>
        <dbReference type="ARBA" id="ARBA00022989"/>
    </source>
</evidence>
<dbReference type="PANTHER" id="PTHR21716">
    <property type="entry name" value="TRANSMEMBRANE PROTEIN"/>
    <property type="match status" value="1"/>
</dbReference>
<dbReference type="Proteomes" id="UP001056336">
    <property type="component" value="Chromosome"/>
</dbReference>